<organism evidence="1">
    <name type="scientific">viral metagenome</name>
    <dbReference type="NCBI Taxonomy" id="1070528"/>
    <lineage>
        <taxon>unclassified sequences</taxon>
        <taxon>metagenomes</taxon>
        <taxon>organismal metagenomes</taxon>
    </lineage>
</organism>
<protein>
    <submittedName>
        <fullName evidence="1">Uncharacterized protein</fullName>
    </submittedName>
</protein>
<gene>
    <name evidence="2" type="ORF">MM415A01207_0005</name>
    <name evidence="1" type="ORF">MM415B01289_0011</name>
</gene>
<accession>A0A6M3IPM4</accession>
<name>A0A6M3IPM4_9ZZZZ</name>
<sequence>MTKSELQALLRTEVKGLSTYLENDDYLNACNDASRETGWSFPVSTDFKILWQKQRAKRYLFFYLFSESSYKFKYKQINLQQRFDHLERLIKMLDKEFMDVQEARPDAFANVSTFNLFGAKVDAGFAYESQTGVDITYETVQEVLVTPNENS</sequence>
<evidence type="ECO:0000313" key="1">
    <source>
        <dbReference type="EMBL" id="QJA59499.1"/>
    </source>
</evidence>
<reference evidence="1" key="1">
    <citation type="submission" date="2020-03" db="EMBL/GenBank/DDBJ databases">
        <title>The deep terrestrial virosphere.</title>
        <authorList>
            <person name="Holmfeldt K."/>
            <person name="Nilsson E."/>
            <person name="Simone D."/>
            <person name="Lopez-Fernandez M."/>
            <person name="Wu X."/>
            <person name="de Brujin I."/>
            <person name="Lundin D."/>
            <person name="Andersson A."/>
            <person name="Bertilsson S."/>
            <person name="Dopson M."/>
        </authorList>
    </citation>
    <scope>NUCLEOTIDE SEQUENCE</scope>
    <source>
        <strain evidence="2">MM415A01207</strain>
        <strain evidence="1">MM415B01289</strain>
    </source>
</reference>
<evidence type="ECO:0000313" key="2">
    <source>
        <dbReference type="EMBL" id="QJA77812.1"/>
    </source>
</evidence>
<dbReference type="EMBL" id="MT142304">
    <property type="protein sequence ID" value="QJA77812.1"/>
    <property type="molecule type" value="Genomic_DNA"/>
</dbReference>
<dbReference type="AlphaFoldDB" id="A0A6M3IPM4"/>
<proteinExistence type="predicted"/>
<dbReference type="EMBL" id="MT141372">
    <property type="protein sequence ID" value="QJA59499.1"/>
    <property type="molecule type" value="Genomic_DNA"/>
</dbReference>